<protein>
    <recommendedName>
        <fullName evidence="4">RIC1 C-terminal alpha solenoid region domain-containing protein</fullName>
    </recommendedName>
</protein>
<dbReference type="InterPro" id="IPR009771">
    <property type="entry name" value="RIC1_C"/>
</dbReference>
<dbReference type="InterPro" id="IPR036322">
    <property type="entry name" value="WD40_repeat_dom_sf"/>
</dbReference>
<dbReference type="Pfam" id="PF25440">
    <property type="entry name" value="Beta-prop_RIC1_2nd"/>
    <property type="match status" value="1"/>
</dbReference>
<accession>A0A161HJL3</accession>
<dbReference type="GO" id="GO:0005829">
    <property type="term" value="C:cytosol"/>
    <property type="evidence" value="ECO:0007669"/>
    <property type="project" value="TreeGrafter"/>
</dbReference>
<dbReference type="EMBL" id="CP014501">
    <property type="protein sequence ID" value="ANB12917.1"/>
    <property type="molecule type" value="Genomic_DNA"/>
</dbReference>
<evidence type="ECO:0000256" key="3">
    <source>
        <dbReference type="SAM" id="MobiDB-lite"/>
    </source>
</evidence>
<feature type="region of interest" description="Disordered" evidence="3">
    <location>
        <begin position="289"/>
        <end position="336"/>
    </location>
</feature>
<evidence type="ECO:0000313" key="5">
    <source>
        <dbReference type="EMBL" id="ANB12917.1"/>
    </source>
</evidence>
<dbReference type="RefSeq" id="XP_018735394.1">
    <property type="nucleotide sequence ID" value="XM_018878051.1"/>
</dbReference>
<dbReference type="GeneID" id="30032970"/>
<dbReference type="InterPro" id="IPR040096">
    <property type="entry name" value="Ric1"/>
</dbReference>
<feature type="region of interest" description="Disordered" evidence="3">
    <location>
        <begin position="999"/>
        <end position="1023"/>
    </location>
</feature>
<dbReference type="Gene3D" id="2.130.10.10">
    <property type="entry name" value="YVTN repeat-like/Quinoprotein amine dehydrogenase"/>
    <property type="match status" value="1"/>
</dbReference>
<feature type="compositionally biased region" description="Basic and acidic residues" evidence="3">
    <location>
        <begin position="307"/>
        <end position="327"/>
    </location>
</feature>
<dbReference type="AlphaFoldDB" id="A0A161HJL3"/>
<feature type="compositionally biased region" description="Low complexity" evidence="3">
    <location>
        <begin position="127"/>
        <end position="137"/>
    </location>
</feature>
<dbReference type="PANTHER" id="PTHR22746">
    <property type="entry name" value="RAB6A-GEF COMPLEX PARTNER PROTEIN 1"/>
    <property type="match status" value="1"/>
</dbReference>
<dbReference type="OrthoDB" id="67540at2759"/>
<evidence type="ECO:0000313" key="6">
    <source>
        <dbReference type="Proteomes" id="UP000189580"/>
    </source>
</evidence>
<dbReference type="GO" id="GO:0000139">
    <property type="term" value="C:Golgi membrane"/>
    <property type="evidence" value="ECO:0007669"/>
    <property type="project" value="TreeGrafter"/>
</dbReference>
<dbReference type="GO" id="GO:0034066">
    <property type="term" value="C:Ric1-Rgp1 guanyl-nucleotide exchange factor complex"/>
    <property type="evidence" value="ECO:0007669"/>
    <property type="project" value="InterPro"/>
</dbReference>
<dbReference type="GO" id="GO:0006886">
    <property type="term" value="P:intracellular protein transport"/>
    <property type="evidence" value="ECO:0007669"/>
    <property type="project" value="InterPro"/>
</dbReference>
<keyword evidence="6" id="KW-1185">Reference proteome</keyword>
<organism evidence="5 6">
    <name type="scientific">Sugiyamaella lignohabitans</name>
    <dbReference type="NCBI Taxonomy" id="796027"/>
    <lineage>
        <taxon>Eukaryota</taxon>
        <taxon>Fungi</taxon>
        <taxon>Dikarya</taxon>
        <taxon>Ascomycota</taxon>
        <taxon>Saccharomycotina</taxon>
        <taxon>Dipodascomycetes</taxon>
        <taxon>Dipodascales</taxon>
        <taxon>Trichomonascaceae</taxon>
        <taxon>Sugiyamaella</taxon>
    </lineage>
</organism>
<dbReference type="SUPFAM" id="SSF50978">
    <property type="entry name" value="WD40 repeat-like"/>
    <property type="match status" value="1"/>
</dbReference>
<feature type="compositionally biased region" description="Polar residues" evidence="3">
    <location>
        <begin position="1002"/>
        <end position="1023"/>
    </location>
</feature>
<evidence type="ECO:0000259" key="4">
    <source>
        <dbReference type="Pfam" id="PF07064"/>
    </source>
</evidence>
<dbReference type="PANTHER" id="PTHR22746:SF10">
    <property type="entry name" value="GUANINE NUCLEOTIDE EXCHANGE FACTOR SUBUNIT RIC1"/>
    <property type="match status" value="1"/>
</dbReference>
<feature type="region of interest" description="Disordered" evidence="3">
    <location>
        <begin position="169"/>
        <end position="239"/>
    </location>
</feature>
<dbReference type="InterPro" id="IPR015943">
    <property type="entry name" value="WD40/YVTN_repeat-like_dom_sf"/>
</dbReference>
<reference evidence="5 6" key="1">
    <citation type="submission" date="2016-02" db="EMBL/GenBank/DDBJ databases">
        <title>Complete genome sequence and transcriptome regulation of the pentose utilising yeast Sugiyamaella lignohabitans.</title>
        <authorList>
            <person name="Bellasio M."/>
            <person name="Peymann A."/>
            <person name="Valli M."/>
            <person name="Sipitzky M."/>
            <person name="Graf A."/>
            <person name="Sauer M."/>
            <person name="Marx H."/>
            <person name="Mattanovich D."/>
        </authorList>
    </citation>
    <scope>NUCLEOTIDE SEQUENCE [LARGE SCALE GENOMIC DNA]</scope>
    <source>
        <strain evidence="5 6">CBS 10342</strain>
    </source>
</reference>
<gene>
    <name evidence="5" type="ORF">AWJ20_1195</name>
</gene>
<dbReference type="Proteomes" id="UP000189580">
    <property type="component" value="Chromosome a"/>
</dbReference>
<dbReference type="KEGG" id="slb:AWJ20_1195"/>
<feature type="domain" description="RIC1 C-terminal alpha solenoid region" evidence="4">
    <location>
        <begin position="951"/>
        <end position="1144"/>
    </location>
</feature>
<evidence type="ECO:0000256" key="1">
    <source>
        <dbReference type="ARBA" id="ARBA00004370"/>
    </source>
</evidence>
<name>A0A161HJL3_9ASCO</name>
<evidence type="ECO:0000256" key="2">
    <source>
        <dbReference type="ARBA" id="ARBA00023136"/>
    </source>
</evidence>
<dbReference type="GO" id="GO:0042147">
    <property type="term" value="P:retrograde transport, endosome to Golgi"/>
    <property type="evidence" value="ECO:0007669"/>
    <property type="project" value="TreeGrafter"/>
</dbReference>
<keyword evidence="2" id="KW-0472">Membrane</keyword>
<dbReference type="Pfam" id="PF07064">
    <property type="entry name" value="RIC1"/>
    <property type="match status" value="1"/>
</dbReference>
<comment type="subcellular location">
    <subcellularLocation>
        <location evidence="1">Membrane</location>
    </subcellularLocation>
</comment>
<feature type="region of interest" description="Disordered" evidence="3">
    <location>
        <begin position="116"/>
        <end position="137"/>
    </location>
</feature>
<sequence length="1168" mass="129703">MLWPSSTPDRIVLPSLDGKKIANSLKDDNEIIDLALHDASYMLVVLTKRAIYVYRLKPLCPVLVYARSEHSIKTYGENVQVVIRPDGKMIGVWTSDSASKNDILLFEVGDGIGSASASGVDEEDDGSSLYSLGASSSGPAEVCRFVRADHFVSYDTLGSLPELRQIKSSDSADQGFQQQQQQQQPSNAQVRRISDAVRNGQISGSGPVSAGAGGGPKSRKNSVASSIGDKSLSSAGGANDTGFYNSYSRRQSFSESLIQTYPGPGEALGVREMRIRFCGVIKDHVRTSDADDTAANGHRSESGGSGVDKELQTDSDKANGGESEKAQVENSPAGPHFTSIIPLEEYIMVSTTEVTKFFKWHNEKITSEPVYTIVHSELEWLDSDRNDKESGKELASQSGYKKIVHISRSKAMSLFSITTQLGSVYSATLTEFNKGSTNKSKPASMVFKGYILHSSSPPSDGPTLPPAISSSINARFSEIAVACSNGSIYLYNIRDYSGTSKLLNKMDSPSFSSSGSPRCLSWSSDGCTLLAGYEHGWILYSVYGMTNASSFLIKNDQKTKETWLGGIKKVCWTFSGDSAFILSSEGSRQEFWCQGFLKWGAVGTWTHDNLKRPVLLKESNKILIYRGQEQSDLTTIDRDALLWLTVTIPGNYMAENWPIRYVSSSADGRYIAVAGVRGLAHYSLYSGRWKLFTEEYMDKEISVRAGMIWYGHFLIVAVDTDQYKYEIKIYSRELELSSYYVVTSEEIGAPILKMCVIQNLLVVYAHDNNVYFYRITSISGNDIRSLDLEHKISLNGLVHSPARVRCIEGLLADNQDPTIPITADNLKLVFLVDGMLTIFEPASGPPITSYKKHLLHHSIEYYFITPPGKDNSYHCMLWAFDGTNMLVWIKDYNSQFSSIKPAVVPVESYPIAVLMDKGILTGIETDTLPSRENYFTYFKFWTSTQLFVPFILESVLKMGNYEKAVTIANEYKHLKYFSHILEMLLYQILISEGAEADPDSLTPASAQGQTEGDASPTSDSQSDISENSLLVKAADLVFQFPQMLDIFLGCTRKTEVKYWKRLFKVIGSPQQLFERCVLLGKLKTAAGYLLILHSLSKGTDDARDNTVQLFKLAYESGDWDLCKELTRFLTAVDRKYSGWETCLRRLGLRPRPRCSSRCARVGRGGWHY</sequence>
<proteinExistence type="predicted"/>